<dbReference type="InterPro" id="IPR039918">
    <property type="entry name" value="PPP4R4"/>
</dbReference>
<accession>A0A1R2BV11</accession>
<dbReference type="PANTHER" id="PTHR21467">
    <property type="entry name" value="PROTEIN PHOSPHATASE 4 REGULATORY SUBUNIT 4 PPP4R4"/>
    <property type="match status" value="1"/>
</dbReference>
<name>A0A1R2BV11_9CILI</name>
<keyword evidence="2" id="KW-1185">Reference proteome</keyword>
<dbReference type="EMBL" id="MPUH01000415">
    <property type="protein sequence ID" value="OMJ80643.1"/>
    <property type="molecule type" value="Genomic_DNA"/>
</dbReference>
<organism evidence="1 2">
    <name type="scientific">Stentor coeruleus</name>
    <dbReference type="NCBI Taxonomy" id="5963"/>
    <lineage>
        <taxon>Eukaryota</taxon>
        <taxon>Sar</taxon>
        <taxon>Alveolata</taxon>
        <taxon>Ciliophora</taxon>
        <taxon>Postciliodesmatophora</taxon>
        <taxon>Heterotrichea</taxon>
        <taxon>Heterotrichida</taxon>
        <taxon>Stentoridae</taxon>
        <taxon>Stentor</taxon>
    </lineage>
</organism>
<evidence type="ECO:0008006" key="3">
    <source>
        <dbReference type="Google" id="ProtNLM"/>
    </source>
</evidence>
<dbReference type="PANTHER" id="PTHR21467:SF0">
    <property type="entry name" value="SERINE_THREONINE-PROTEIN PHOSPHATASE 4 REGULATORY SUBUNIT 4"/>
    <property type="match status" value="1"/>
</dbReference>
<evidence type="ECO:0000313" key="1">
    <source>
        <dbReference type="EMBL" id="OMJ80643.1"/>
    </source>
</evidence>
<reference evidence="1 2" key="1">
    <citation type="submission" date="2016-11" db="EMBL/GenBank/DDBJ databases">
        <title>The macronuclear genome of Stentor coeruleus: a giant cell with tiny introns.</title>
        <authorList>
            <person name="Slabodnick M."/>
            <person name="Ruby J.G."/>
            <person name="Reiff S.B."/>
            <person name="Swart E.C."/>
            <person name="Gosai S."/>
            <person name="Prabakaran S."/>
            <person name="Witkowska E."/>
            <person name="Larue G.E."/>
            <person name="Fisher S."/>
            <person name="Freeman R.M."/>
            <person name="Gunawardena J."/>
            <person name="Chu W."/>
            <person name="Stover N.A."/>
            <person name="Gregory B.D."/>
            <person name="Nowacki M."/>
            <person name="Derisi J."/>
            <person name="Roy S.W."/>
            <person name="Marshall W.F."/>
            <person name="Sood P."/>
        </authorList>
    </citation>
    <scope>NUCLEOTIDE SEQUENCE [LARGE SCALE GENOMIC DNA]</scope>
    <source>
        <strain evidence="1">WM001</strain>
    </source>
</reference>
<dbReference type="OrthoDB" id="294448at2759"/>
<dbReference type="Proteomes" id="UP000187209">
    <property type="component" value="Unassembled WGS sequence"/>
</dbReference>
<dbReference type="Gene3D" id="1.25.10.10">
    <property type="entry name" value="Leucine-rich Repeat Variant"/>
    <property type="match status" value="1"/>
</dbReference>
<protein>
    <recommendedName>
        <fullName evidence="3">Condensin complex subunit 1 C-terminal domain-containing protein</fullName>
    </recommendedName>
</protein>
<dbReference type="InterPro" id="IPR011989">
    <property type="entry name" value="ARM-like"/>
</dbReference>
<gene>
    <name evidence="1" type="ORF">SteCoe_19078</name>
</gene>
<dbReference type="InterPro" id="IPR016024">
    <property type="entry name" value="ARM-type_fold"/>
</dbReference>
<dbReference type="SUPFAM" id="SSF48371">
    <property type="entry name" value="ARM repeat"/>
    <property type="match status" value="1"/>
</dbReference>
<sequence length="683" mass="78106">MEFPLDWITNSNLEIEKVSDNVKSESEVNMWATSEDLTESAKAEIFLESGFPLQKSWVMQNLHIVLEGNSKGILQYVLKNVINWPEELQLECGTGILNSLKLRLIPDDLKCEAIELSLTFLSFYSRTLHTKWLPVFTYLLPLIPITTIKSRLIPELMLLSDFTQKAITRQVSCHLLAALSEVIGKDFKGLLLQRVKSLSQDTNPEVREEMSKVWLSIINSVGKVPLEETIFFDVLKLVDDEIENVKCNGIKLFIDALPLLSDVFFTKEAAPYIVSHIYSSENQKVDMTISENIGKLVQGCHGNFRTENLQLARRLLTKEPNIRKNLAYNFPGLVKIMSLCVELKDIAVTLANDSDPIVKSTFAGGFHEVLSLSKNCKVLKKIAVKLIEDNDTKITVFKKLPYWSAIFDPSVLLIKYIKVLAMPIDWRTHSMLLYNFIEAFSNFDLKEILDHLVPLLLHKMMTACWPIKCAAAELLALVLKNTFYISRKLDICNIVKEKLARSPCCYDRMLFIEFLTHMCRLVSKKFFSKHFFDEYLCLLEDPSHSVRLKFLTSAFTIGAFSNFDQISTLLTSYDYIETTSKTTASELLYYFKSKEFLEKHAENLSNDRQKEIFESQQELLEVKELELVKRKSSEEVSVKISMDINKGKKIPVKGKVQVDNNDAKLRGARSTAVIKQSLPVKKK</sequence>
<comment type="caution">
    <text evidence="1">The sequence shown here is derived from an EMBL/GenBank/DDBJ whole genome shotgun (WGS) entry which is preliminary data.</text>
</comment>
<evidence type="ECO:0000313" key="2">
    <source>
        <dbReference type="Proteomes" id="UP000187209"/>
    </source>
</evidence>
<dbReference type="AlphaFoldDB" id="A0A1R2BV11"/>
<proteinExistence type="predicted"/>